<dbReference type="Pfam" id="PF04542">
    <property type="entry name" value="Sigma70_r2"/>
    <property type="match status" value="1"/>
</dbReference>
<evidence type="ECO:0000256" key="2">
    <source>
        <dbReference type="ARBA" id="ARBA00023015"/>
    </source>
</evidence>
<dbReference type="RefSeq" id="WP_072741528.1">
    <property type="nucleotide sequence ID" value="NZ_BOSN01000007.1"/>
</dbReference>
<dbReference type="PANTHER" id="PTHR43133:SF51">
    <property type="entry name" value="RNA POLYMERASE SIGMA FACTOR"/>
    <property type="match status" value="1"/>
</dbReference>
<proteinExistence type="inferred from homology"/>
<sequence>MKGLIKKAQNSDEKAFAKIFEKYEADLYKVAYVYVGNQDAALDVIQETAYRSFKSIKFLKESQYLKTWLIKIAINCSIDYIRSQTKNKIIDIDKLPLVNEDSRDFTDNIDWKITLNELIQQLEPAEKTVIILRFYNDLTIKQVAKLLEIPLGTVKTILYRALKKLKNNMKGESKLE</sequence>
<evidence type="ECO:0000256" key="3">
    <source>
        <dbReference type="ARBA" id="ARBA00023082"/>
    </source>
</evidence>
<dbReference type="SUPFAM" id="SSF88659">
    <property type="entry name" value="Sigma3 and sigma4 domains of RNA polymerase sigma factors"/>
    <property type="match status" value="1"/>
</dbReference>
<keyword evidence="5" id="KW-0804">Transcription</keyword>
<dbReference type="InterPro" id="IPR007627">
    <property type="entry name" value="RNA_pol_sigma70_r2"/>
</dbReference>
<keyword evidence="9" id="KW-1185">Reference proteome</keyword>
<dbReference type="InterPro" id="IPR013324">
    <property type="entry name" value="RNA_pol_sigma_r3/r4-like"/>
</dbReference>
<evidence type="ECO:0000313" key="8">
    <source>
        <dbReference type="EMBL" id="KNE21131.1"/>
    </source>
</evidence>
<feature type="domain" description="RNA polymerase sigma-70 region 2" evidence="6">
    <location>
        <begin position="19"/>
        <end position="85"/>
    </location>
</feature>
<evidence type="ECO:0000259" key="6">
    <source>
        <dbReference type="Pfam" id="PF04542"/>
    </source>
</evidence>
<dbReference type="GO" id="GO:0016987">
    <property type="term" value="F:sigma factor activity"/>
    <property type="evidence" value="ECO:0007669"/>
    <property type="project" value="UniProtKB-KW"/>
</dbReference>
<organism evidence="8 9">
    <name type="scientific">Virgibacillus pantothenticus</name>
    <dbReference type="NCBI Taxonomy" id="1473"/>
    <lineage>
        <taxon>Bacteria</taxon>
        <taxon>Bacillati</taxon>
        <taxon>Bacillota</taxon>
        <taxon>Bacilli</taxon>
        <taxon>Bacillales</taxon>
        <taxon>Bacillaceae</taxon>
        <taxon>Virgibacillus</taxon>
    </lineage>
</organism>
<accession>A0A0L0QRG9</accession>
<dbReference type="PANTHER" id="PTHR43133">
    <property type="entry name" value="RNA POLYMERASE ECF-TYPE SIGMA FACTO"/>
    <property type="match status" value="1"/>
</dbReference>
<dbReference type="InterPro" id="IPR013325">
    <property type="entry name" value="RNA_pol_sigma_r2"/>
</dbReference>
<dbReference type="AlphaFoldDB" id="A0A0L0QRG9"/>
<evidence type="ECO:0000259" key="7">
    <source>
        <dbReference type="Pfam" id="PF04545"/>
    </source>
</evidence>
<keyword evidence="3" id="KW-0731">Sigma factor</keyword>
<dbReference type="Gene3D" id="1.10.10.10">
    <property type="entry name" value="Winged helix-like DNA-binding domain superfamily/Winged helix DNA-binding domain"/>
    <property type="match status" value="1"/>
</dbReference>
<evidence type="ECO:0000256" key="5">
    <source>
        <dbReference type="ARBA" id="ARBA00023163"/>
    </source>
</evidence>
<dbReference type="GO" id="GO:0006352">
    <property type="term" value="P:DNA-templated transcription initiation"/>
    <property type="evidence" value="ECO:0007669"/>
    <property type="project" value="InterPro"/>
</dbReference>
<dbReference type="InterPro" id="IPR007630">
    <property type="entry name" value="RNA_pol_sigma70_r4"/>
</dbReference>
<dbReference type="SUPFAM" id="SSF88946">
    <property type="entry name" value="Sigma2 domain of RNA polymerase sigma factors"/>
    <property type="match status" value="1"/>
</dbReference>
<gene>
    <name evidence="8" type="ORF">AFK71_05405</name>
</gene>
<dbReference type="CDD" id="cd06171">
    <property type="entry name" value="Sigma70_r4"/>
    <property type="match status" value="1"/>
</dbReference>
<dbReference type="InterPro" id="IPR036388">
    <property type="entry name" value="WH-like_DNA-bd_sf"/>
</dbReference>
<feature type="domain" description="RNA polymerase sigma-70 region 4" evidence="7">
    <location>
        <begin position="119"/>
        <end position="166"/>
    </location>
</feature>
<dbReference type="Gene3D" id="1.10.1740.10">
    <property type="match status" value="1"/>
</dbReference>
<comment type="caution">
    <text evidence="8">The sequence shown here is derived from an EMBL/GenBank/DDBJ whole genome shotgun (WGS) entry which is preliminary data.</text>
</comment>
<reference evidence="9" key="1">
    <citation type="submission" date="2015-07" db="EMBL/GenBank/DDBJ databases">
        <title>Fjat-10053 dsm26.</title>
        <authorList>
            <person name="Liu B."/>
            <person name="Wang J."/>
            <person name="Zhu Y."/>
            <person name="Liu G."/>
            <person name="Chen Q."/>
            <person name="Chen Z."/>
            <person name="Lan J."/>
            <person name="Che J."/>
            <person name="Ge C."/>
            <person name="Shi H."/>
            <person name="Pan Z."/>
            <person name="Liu X."/>
        </authorList>
    </citation>
    <scope>NUCLEOTIDE SEQUENCE [LARGE SCALE GENOMIC DNA]</scope>
    <source>
        <strain evidence="9">DSM 26</strain>
    </source>
</reference>
<evidence type="ECO:0000256" key="1">
    <source>
        <dbReference type="ARBA" id="ARBA00010641"/>
    </source>
</evidence>
<dbReference type="OrthoDB" id="9782703at2"/>
<dbReference type="InterPro" id="IPR014284">
    <property type="entry name" value="RNA_pol_sigma-70_dom"/>
</dbReference>
<dbReference type="InterPro" id="IPR039425">
    <property type="entry name" value="RNA_pol_sigma-70-like"/>
</dbReference>
<comment type="similarity">
    <text evidence="1">Belongs to the sigma-70 factor family. ECF subfamily.</text>
</comment>
<dbReference type="EMBL" id="LGTO01000005">
    <property type="protein sequence ID" value="KNE21131.1"/>
    <property type="molecule type" value="Genomic_DNA"/>
</dbReference>
<evidence type="ECO:0000256" key="4">
    <source>
        <dbReference type="ARBA" id="ARBA00023125"/>
    </source>
</evidence>
<dbReference type="PATRIC" id="fig|1473.5.peg.4064"/>
<dbReference type="NCBIfam" id="TIGR02937">
    <property type="entry name" value="sigma70-ECF"/>
    <property type="match status" value="1"/>
</dbReference>
<name>A0A0L0QRG9_VIRPA</name>
<keyword evidence="4" id="KW-0238">DNA-binding</keyword>
<dbReference type="GeneID" id="66868786"/>
<keyword evidence="2" id="KW-0805">Transcription regulation</keyword>
<protein>
    <submittedName>
        <fullName evidence="8">RNA polymerase</fullName>
    </submittedName>
</protein>
<dbReference type="GO" id="GO:0003677">
    <property type="term" value="F:DNA binding"/>
    <property type="evidence" value="ECO:0007669"/>
    <property type="project" value="UniProtKB-KW"/>
</dbReference>
<dbReference type="Pfam" id="PF04545">
    <property type="entry name" value="Sigma70_r4"/>
    <property type="match status" value="1"/>
</dbReference>
<dbReference type="Proteomes" id="UP000036780">
    <property type="component" value="Unassembled WGS sequence"/>
</dbReference>
<evidence type="ECO:0000313" key="9">
    <source>
        <dbReference type="Proteomes" id="UP000036780"/>
    </source>
</evidence>